<proteinExistence type="predicted"/>
<organism evidence="1">
    <name type="scientific">Arundo donax</name>
    <name type="common">Giant reed</name>
    <name type="synonym">Donax arundinaceus</name>
    <dbReference type="NCBI Taxonomy" id="35708"/>
    <lineage>
        <taxon>Eukaryota</taxon>
        <taxon>Viridiplantae</taxon>
        <taxon>Streptophyta</taxon>
        <taxon>Embryophyta</taxon>
        <taxon>Tracheophyta</taxon>
        <taxon>Spermatophyta</taxon>
        <taxon>Magnoliopsida</taxon>
        <taxon>Liliopsida</taxon>
        <taxon>Poales</taxon>
        <taxon>Poaceae</taxon>
        <taxon>PACMAD clade</taxon>
        <taxon>Arundinoideae</taxon>
        <taxon>Arundineae</taxon>
        <taxon>Arundo</taxon>
    </lineage>
</organism>
<reference evidence="1" key="1">
    <citation type="submission" date="2014-09" db="EMBL/GenBank/DDBJ databases">
        <authorList>
            <person name="Magalhaes I.L.F."/>
            <person name="Oliveira U."/>
            <person name="Santos F.R."/>
            <person name="Vidigal T.H.D.A."/>
            <person name="Brescovit A.D."/>
            <person name="Santos A.J."/>
        </authorList>
    </citation>
    <scope>NUCLEOTIDE SEQUENCE</scope>
    <source>
        <tissue evidence="1">Shoot tissue taken approximately 20 cm above the soil surface</tissue>
    </source>
</reference>
<protein>
    <submittedName>
        <fullName evidence="1">Uncharacterized protein</fullName>
    </submittedName>
</protein>
<accession>A0A0A9CSE8</accession>
<sequence>MLCCDHFDHNGSSNLQLDNRTKITRSLIMTGHPRHIRVADNSLQEVWKNVGADNTVCVMVTQPMVKCHAHLMVQMERTNTEIFL</sequence>
<evidence type="ECO:0000313" key="1">
    <source>
        <dbReference type="EMBL" id="JAD74422.1"/>
    </source>
</evidence>
<name>A0A0A9CSE8_ARUDO</name>
<dbReference type="EMBL" id="GBRH01223473">
    <property type="protein sequence ID" value="JAD74422.1"/>
    <property type="molecule type" value="Transcribed_RNA"/>
</dbReference>
<reference evidence="1" key="2">
    <citation type="journal article" date="2015" name="Data Brief">
        <title>Shoot transcriptome of the giant reed, Arundo donax.</title>
        <authorList>
            <person name="Barrero R.A."/>
            <person name="Guerrero F.D."/>
            <person name="Moolhuijzen P."/>
            <person name="Goolsby J.A."/>
            <person name="Tidwell J."/>
            <person name="Bellgard S.E."/>
            <person name="Bellgard M.I."/>
        </authorList>
    </citation>
    <scope>NUCLEOTIDE SEQUENCE</scope>
    <source>
        <tissue evidence="1">Shoot tissue taken approximately 20 cm above the soil surface</tissue>
    </source>
</reference>
<dbReference type="AlphaFoldDB" id="A0A0A9CSE8"/>